<dbReference type="Pfam" id="PF16881">
    <property type="entry name" value="LIAS_N"/>
    <property type="match status" value="1"/>
</dbReference>
<keyword evidence="6 9" id="KW-0408">Iron</keyword>
<keyword evidence="3 9" id="KW-0808">Transferase</keyword>
<dbReference type="GO" id="GO:0005737">
    <property type="term" value="C:cytoplasm"/>
    <property type="evidence" value="ECO:0007669"/>
    <property type="project" value="UniProtKB-SubCell"/>
</dbReference>
<feature type="binding site" evidence="9">
    <location>
        <position position="308"/>
    </location>
    <ligand>
        <name>[4Fe-4S] cluster</name>
        <dbReference type="ChEBI" id="CHEBI:49883"/>
        <label>1</label>
    </ligand>
</feature>
<dbReference type="GO" id="GO:0016992">
    <property type="term" value="F:lipoate synthase activity"/>
    <property type="evidence" value="ECO:0007669"/>
    <property type="project" value="UniProtKB-UniRule"/>
</dbReference>
<dbReference type="PANTHER" id="PTHR10949">
    <property type="entry name" value="LIPOYL SYNTHASE"/>
    <property type="match status" value="1"/>
</dbReference>
<evidence type="ECO:0000256" key="2">
    <source>
        <dbReference type="ARBA" id="ARBA00022490"/>
    </source>
</evidence>
<evidence type="ECO:0000256" key="9">
    <source>
        <dbReference type="HAMAP-Rule" id="MF_00206"/>
    </source>
</evidence>
<dbReference type="CDD" id="cd01335">
    <property type="entry name" value="Radical_SAM"/>
    <property type="match status" value="1"/>
</dbReference>
<sequence length="328" mass="36929">MENESESLSKPKRRLNVLPVNPEDQPTEKAVGPGRFPSWLHRKLPKGSELKQTGQVINHHRLHTVCEEAKCPNLLECWSKKTATFLVMGKECSRNCGFCDIDFSKTPKALESDEPERVALSVKELGLKHVVITMVARDDLPDGGAQHLAQVIEEIRRHSDEVTIEILTSDFAGNSAALTTVLEAQPEIFNHNIETVRSLTPRVRHKATYERTLDILKQAAAQRLNPNMKIKSGLMVGLGETEEQVFETLRDLKAVGCDIVTIGQYLQPNRQKLMVKSFVHPDQFEKYEKFGLSIGIPYLYCGPFVRSSYNANVVLLRANQKQAIIHSH</sequence>
<keyword evidence="7 9" id="KW-0411">Iron-sulfur</keyword>
<evidence type="ECO:0000256" key="5">
    <source>
        <dbReference type="ARBA" id="ARBA00022723"/>
    </source>
</evidence>
<accession>A0A0U5JDD4</accession>
<dbReference type="STRING" id="389348.PNK_0144"/>
<dbReference type="InterPro" id="IPR013785">
    <property type="entry name" value="Aldolase_TIM"/>
</dbReference>
<dbReference type="SFLD" id="SFLDF00271">
    <property type="entry name" value="lipoyl_synthase"/>
    <property type="match status" value="1"/>
</dbReference>
<comment type="function">
    <text evidence="9">Catalyzes the radical-mediated insertion of two sulfur atoms into the C-6 and C-8 positions of the octanoyl moiety bound to the lipoyl domains of lipoate-dependent enzymes, thereby converting the octanoylated domains into lipoylated derivatives.</text>
</comment>
<evidence type="ECO:0000256" key="4">
    <source>
        <dbReference type="ARBA" id="ARBA00022691"/>
    </source>
</evidence>
<keyword evidence="1 9" id="KW-0004">4Fe-4S</keyword>
<dbReference type="SFLD" id="SFLDS00029">
    <property type="entry name" value="Radical_SAM"/>
    <property type="match status" value="1"/>
</dbReference>
<dbReference type="FunCoup" id="A0A0U5JDD4">
    <property type="interactions" value="421"/>
</dbReference>
<feature type="binding site" evidence="9">
    <location>
        <position position="99"/>
    </location>
    <ligand>
        <name>[4Fe-4S] cluster</name>
        <dbReference type="ChEBI" id="CHEBI:49883"/>
        <label>2</label>
        <note>4Fe-4S-S-AdoMet</note>
    </ligand>
</feature>
<dbReference type="Pfam" id="PF04055">
    <property type="entry name" value="Radical_SAM"/>
    <property type="match status" value="1"/>
</dbReference>
<dbReference type="InterPro" id="IPR007197">
    <property type="entry name" value="rSAM"/>
</dbReference>
<name>A0A0U5JDD4_9BACT</name>
<dbReference type="AlphaFoldDB" id="A0A0U5JDD4"/>
<dbReference type="PROSITE" id="PS51918">
    <property type="entry name" value="RADICAL_SAM"/>
    <property type="match status" value="1"/>
</dbReference>
<comment type="similarity">
    <text evidence="9">Belongs to the radical SAM superfamily. Lipoyl synthase family.</text>
</comment>
<dbReference type="Proteomes" id="UP000069902">
    <property type="component" value="Chromosome cPNK"/>
</dbReference>
<dbReference type="EMBL" id="LN879502">
    <property type="protein sequence ID" value="CUI15782.1"/>
    <property type="molecule type" value="Genomic_DNA"/>
</dbReference>
<feature type="domain" description="Radical SAM core" evidence="11">
    <location>
        <begin position="78"/>
        <end position="297"/>
    </location>
</feature>
<dbReference type="NCBIfam" id="NF004019">
    <property type="entry name" value="PRK05481.1"/>
    <property type="match status" value="1"/>
</dbReference>
<dbReference type="NCBIfam" id="TIGR00510">
    <property type="entry name" value="lipA"/>
    <property type="match status" value="1"/>
</dbReference>
<evidence type="ECO:0000256" key="10">
    <source>
        <dbReference type="SAM" id="MobiDB-lite"/>
    </source>
</evidence>
<protein>
    <recommendedName>
        <fullName evidence="9">Lipoyl synthase</fullName>
        <ecNumber evidence="9">2.8.1.8</ecNumber>
    </recommendedName>
    <alternativeName>
        <fullName evidence="9">Lip-syn</fullName>
        <shortName evidence="9">LS</shortName>
    </alternativeName>
    <alternativeName>
        <fullName evidence="9">Lipoate synthase</fullName>
    </alternativeName>
    <alternativeName>
        <fullName evidence="9">Lipoic acid synthase</fullName>
    </alternativeName>
    <alternativeName>
        <fullName evidence="9">Sulfur insertion protein LipA</fullName>
    </alternativeName>
</protein>
<dbReference type="GO" id="GO:0009249">
    <property type="term" value="P:protein lipoylation"/>
    <property type="evidence" value="ECO:0007669"/>
    <property type="project" value="UniProtKB-UniRule"/>
</dbReference>
<organism evidence="12 13">
    <name type="scientific">Candidatus Protochlamydia naegleriophila</name>
    <dbReference type="NCBI Taxonomy" id="389348"/>
    <lineage>
        <taxon>Bacteria</taxon>
        <taxon>Pseudomonadati</taxon>
        <taxon>Chlamydiota</taxon>
        <taxon>Chlamydiia</taxon>
        <taxon>Parachlamydiales</taxon>
        <taxon>Parachlamydiaceae</taxon>
        <taxon>Candidatus Protochlamydia</taxon>
    </lineage>
</organism>
<dbReference type="GO" id="GO:0046872">
    <property type="term" value="F:metal ion binding"/>
    <property type="evidence" value="ECO:0007669"/>
    <property type="project" value="UniProtKB-KW"/>
</dbReference>
<comment type="pathway">
    <text evidence="9">Protein modification; protein lipoylation via endogenous pathway; protein N(6)-(lipoyl)lysine from octanoyl-[acyl-carrier-protein]: step 2/2.</text>
</comment>
<evidence type="ECO:0000256" key="6">
    <source>
        <dbReference type="ARBA" id="ARBA00023004"/>
    </source>
</evidence>
<evidence type="ECO:0000256" key="7">
    <source>
        <dbReference type="ARBA" id="ARBA00023014"/>
    </source>
</evidence>
<comment type="catalytic activity">
    <reaction evidence="8 9">
        <text>[[Fe-S] cluster scaffold protein carrying a second [4Fe-4S](2+) cluster] + N(6)-octanoyl-L-lysyl-[protein] + 2 oxidized [2Fe-2S]-[ferredoxin] + 2 S-adenosyl-L-methionine + 4 H(+) = [[Fe-S] cluster scaffold protein] + N(6)-[(R)-dihydrolipoyl]-L-lysyl-[protein] + 4 Fe(3+) + 2 hydrogen sulfide + 2 5'-deoxyadenosine + 2 L-methionine + 2 reduced [2Fe-2S]-[ferredoxin]</text>
        <dbReference type="Rhea" id="RHEA:16585"/>
        <dbReference type="Rhea" id="RHEA-COMP:9928"/>
        <dbReference type="Rhea" id="RHEA-COMP:10000"/>
        <dbReference type="Rhea" id="RHEA-COMP:10001"/>
        <dbReference type="Rhea" id="RHEA-COMP:10475"/>
        <dbReference type="Rhea" id="RHEA-COMP:14568"/>
        <dbReference type="Rhea" id="RHEA-COMP:14569"/>
        <dbReference type="ChEBI" id="CHEBI:15378"/>
        <dbReference type="ChEBI" id="CHEBI:17319"/>
        <dbReference type="ChEBI" id="CHEBI:29034"/>
        <dbReference type="ChEBI" id="CHEBI:29919"/>
        <dbReference type="ChEBI" id="CHEBI:33722"/>
        <dbReference type="ChEBI" id="CHEBI:33737"/>
        <dbReference type="ChEBI" id="CHEBI:33738"/>
        <dbReference type="ChEBI" id="CHEBI:57844"/>
        <dbReference type="ChEBI" id="CHEBI:59789"/>
        <dbReference type="ChEBI" id="CHEBI:78809"/>
        <dbReference type="ChEBI" id="CHEBI:83100"/>
        <dbReference type="EC" id="2.8.1.8"/>
    </reaction>
</comment>
<dbReference type="NCBIfam" id="NF009544">
    <property type="entry name" value="PRK12928.1"/>
    <property type="match status" value="1"/>
</dbReference>
<dbReference type="InterPro" id="IPR006638">
    <property type="entry name" value="Elp3/MiaA/NifB-like_rSAM"/>
</dbReference>
<keyword evidence="5 9" id="KW-0479">Metal-binding</keyword>
<comment type="cofactor">
    <cofactor evidence="9">
        <name>[4Fe-4S] cluster</name>
        <dbReference type="ChEBI" id="CHEBI:49883"/>
    </cofactor>
    <text evidence="9">Binds 2 [4Fe-4S] clusters per subunit. One cluster is coordinated with 3 cysteines and an exchangeable S-adenosyl-L-methionine.</text>
</comment>
<dbReference type="GO" id="GO:0051539">
    <property type="term" value="F:4 iron, 4 sulfur cluster binding"/>
    <property type="evidence" value="ECO:0007669"/>
    <property type="project" value="UniProtKB-UniRule"/>
</dbReference>
<feature type="binding site" evidence="9">
    <location>
        <position position="92"/>
    </location>
    <ligand>
        <name>[4Fe-4S] cluster</name>
        <dbReference type="ChEBI" id="CHEBI:49883"/>
        <label>2</label>
        <note>4Fe-4S-S-AdoMet</note>
    </ligand>
</feature>
<keyword evidence="2 9" id="KW-0963">Cytoplasm</keyword>
<feature type="binding site" evidence="9">
    <location>
        <position position="71"/>
    </location>
    <ligand>
        <name>[4Fe-4S] cluster</name>
        <dbReference type="ChEBI" id="CHEBI:49883"/>
        <label>1</label>
    </ligand>
</feature>
<dbReference type="EC" id="2.8.1.8" evidence="9"/>
<dbReference type="UniPathway" id="UPA00538">
    <property type="reaction ID" value="UER00593"/>
</dbReference>
<keyword evidence="4 9" id="KW-0949">S-adenosyl-L-methionine</keyword>
<dbReference type="InParanoid" id="A0A0U5JDD4"/>
<feature type="region of interest" description="Disordered" evidence="10">
    <location>
        <begin position="1"/>
        <end position="35"/>
    </location>
</feature>
<evidence type="ECO:0000313" key="13">
    <source>
        <dbReference type="Proteomes" id="UP000069902"/>
    </source>
</evidence>
<keyword evidence="13" id="KW-1185">Reference proteome</keyword>
<evidence type="ECO:0000256" key="3">
    <source>
        <dbReference type="ARBA" id="ARBA00022679"/>
    </source>
</evidence>
<evidence type="ECO:0000313" key="12">
    <source>
        <dbReference type="EMBL" id="CUI15782.1"/>
    </source>
</evidence>
<dbReference type="PATRIC" id="fig|389348.3.peg.168"/>
<reference evidence="13" key="1">
    <citation type="submission" date="2015-09" db="EMBL/GenBank/DDBJ databases">
        <authorList>
            <person name="Bertelli C."/>
        </authorList>
    </citation>
    <scope>NUCLEOTIDE SEQUENCE [LARGE SCALE GENOMIC DNA]</scope>
    <source>
        <strain evidence="13">KNic</strain>
    </source>
</reference>
<dbReference type="SMART" id="SM00729">
    <property type="entry name" value="Elp3"/>
    <property type="match status" value="1"/>
</dbReference>
<dbReference type="InterPro" id="IPR031691">
    <property type="entry name" value="LIAS_N"/>
</dbReference>
<dbReference type="Gene3D" id="3.20.20.70">
    <property type="entry name" value="Aldolase class I"/>
    <property type="match status" value="1"/>
</dbReference>
<dbReference type="InterPro" id="IPR058240">
    <property type="entry name" value="rSAM_sf"/>
</dbReference>
<dbReference type="PIRSF" id="PIRSF005963">
    <property type="entry name" value="Lipoyl_synth"/>
    <property type="match status" value="1"/>
</dbReference>
<evidence type="ECO:0000256" key="1">
    <source>
        <dbReference type="ARBA" id="ARBA00022485"/>
    </source>
</evidence>
<evidence type="ECO:0000259" key="11">
    <source>
        <dbReference type="PROSITE" id="PS51918"/>
    </source>
</evidence>
<dbReference type="InterPro" id="IPR003698">
    <property type="entry name" value="Lipoyl_synth"/>
</dbReference>
<dbReference type="RefSeq" id="WP_059059673.1">
    <property type="nucleotide sequence ID" value="NZ_LN879502.1"/>
</dbReference>
<dbReference type="SFLD" id="SFLDG01058">
    <property type="entry name" value="lipoyl_synthase_like"/>
    <property type="match status" value="1"/>
</dbReference>
<feature type="binding site" evidence="9">
    <location>
        <position position="96"/>
    </location>
    <ligand>
        <name>[4Fe-4S] cluster</name>
        <dbReference type="ChEBI" id="CHEBI:49883"/>
        <label>2</label>
        <note>4Fe-4S-S-AdoMet</note>
    </ligand>
</feature>
<comment type="subcellular location">
    <subcellularLocation>
        <location evidence="9">Cytoplasm</location>
    </subcellularLocation>
</comment>
<proteinExistence type="inferred from homology"/>
<feature type="binding site" evidence="9">
    <location>
        <position position="66"/>
    </location>
    <ligand>
        <name>[4Fe-4S] cluster</name>
        <dbReference type="ChEBI" id="CHEBI:49883"/>
        <label>1</label>
    </ligand>
</feature>
<dbReference type="HAMAP" id="MF_00206">
    <property type="entry name" value="Lipoyl_synth"/>
    <property type="match status" value="1"/>
</dbReference>
<feature type="binding site" evidence="9">
    <location>
        <position position="77"/>
    </location>
    <ligand>
        <name>[4Fe-4S] cluster</name>
        <dbReference type="ChEBI" id="CHEBI:49883"/>
        <label>1</label>
    </ligand>
</feature>
<dbReference type="FunFam" id="3.20.20.70:FF:000040">
    <property type="entry name" value="Lipoyl synthase"/>
    <property type="match status" value="1"/>
</dbReference>
<dbReference type="PANTHER" id="PTHR10949:SF0">
    <property type="entry name" value="LIPOYL SYNTHASE, MITOCHONDRIAL"/>
    <property type="match status" value="1"/>
</dbReference>
<dbReference type="SUPFAM" id="SSF102114">
    <property type="entry name" value="Radical SAM enzymes"/>
    <property type="match status" value="1"/>
</dbReference>
<dbReference type="KEGG" id="pnl:PNK_0144"/>
<evidence type="ECO:0000256" key="8">
    <source>
        <dbReference type="ARBA" id="ARBA00047326"/>
    </source>
</evidence>
<gene>
    <name evidence="9 12" type="primary">lipA</name>
    <name evidence="12" type="ORF">PNK_0144</name>
</gene>